<dbReference type="SUPFAM" id="SSF57756">
    <property type="entry name" value="Retrovirus zinc finger-like domains"/>
    <property type="match status" value="1"/>
</dbReference>
<dbReference type="InterPro" id="IPR001878">
    <property type="entry name" value="Znf_CCHC"/>
</dbReference>
<keyword evidence="1" id="KW-0479">Metal-binding</keyword>
<evidence type="ECO:0000313" key="5">
    <source>
        <dbReference type="Proteomes" id="UP000265515"/>
    </source>
</evidence>
<feature type="region of interest" description="Disordered" evidence="2">
    <location>
        <begin position="1"/>
        <end position="93"/>
    </location>
</feature>
<feature type="domain" description="CCHC-type" evidence="3">
    <location>
        <begin position="7"/>
        <end position="23"/>
    </location>
</feature>
<reference evidence="4 5" key="1">
    <citation type="journal article" date="2018" name="Cell">
        <title>The Chara Genome: Secondary Complexity and Implications for Plant Terrestrialization.</title>
        <authorList>
            <person name="Nishiyama T."/>
            <person name="Sakayama H."/>
            <person name="Vries J.D."/>
            <person name="Buschmann H."/>
            <person name="Saint-Marcoux D."/>
            <person name="Ullrich K.K."/>
            <person name="Haas F.B."/>
            <person name="Vanderstraeten L."/>
            <person name="Becker D."/>
            <person name="Lang D."/>
            <person name="Vosolsobe S."/>
            <person name="Rombauts S."/>
            <person name="Wilhelmsson P.K.I."/>
            <person name="Janitza P."/>
            <person name="Kern R."/>
            <person name="Heyl A."/>
            <person name="Rumpler F."/>
            <person name="Villalobos L.I.A.C."/>
            <person name="Clay J.M."/>
            <person name="Skokan R."/>
            <person name="Toyoda A."/>
            <person name="Suzuki Y."/>
            <person name="Kagoshima H."/>
            <person name="Schijlen E."/>
            <person name="Tajeshwar N."/>
            <person name="Catarino B."/>
            <person name="Hetherington A.J."/>
            <person name="Saltykova A."/>
            <person name="Bonnot C."/>
            <person name="Breuninger H."/>
            <person name="Symeonidi A."/>
            <person name="Radhakrishnan G.V."/>
            <person name="Van Nieuwerburgh F."/>
            <person name="Deforce D."/>
            <person name="Chang C."/>
            <person name="Karol K.G."/>
            <person name="Hedrich R."/>
            <person name="Ulvskov P."/>
            <person name="Glockner G."/>
            <person name="Delwiche C.F."/>
            <person name="Petrasek J."/>
            <person name="Van de Peer Y."/>
            <person name="Friml J."/>
            <person name="Beilby M."/>
            <person name="Dolan L."/>
            <person name="Kohara Y."/>
            <person name="Sugano S."/>
            <person name="Fujiyama A."/>
            <person name="Delaux P.-M."/>
            <person name="Quint M."/>
            <person name="TheiBen G."/>
            <person name="Hagemann M."/>
            <person name="Harholt J."/>
            <person name="Dunand C."/>
            <person name="Zachgo S."/>
            <person name="Langdale J."/>
            <person name="Maumus F."/>
            <person name="Straeten D.V.D."/>
            <person name="Gould S.B."/>
            <person name="Rensing S.A."/>
        </authorList>
    </citation>
    <scope>NUCLEOTIDE SEQUENCE [LARGE SCALE GENOMIC DNA]</scope>
    <source>
        <strain evidence="4 5">S276</strain>
    </source>
</reference>
<evidence type="ECO:0000259" key="3">
    <source>
        <dbReference type="PROSITE" id="PS50158"/>
    </source>
</evidence>
<dbReference type="InterPro" id="IPR036875">
    <property type="entry name" value="Znf_CCHC_sf"/>
</dbReference>
<keyword evidence="5" id="KW-1185">Reference proteome</keyword>
<dbReference type="PANTHER" id="PTHR21301:SF10">
    <property type="entry name" value="REVERSE TRANSCRIPTASE DOMAIN-CONTAINING PROTEIN"/>
    <property type="match status" value="1"/>
</dbReference>
<comment type="caution">
    <text evidence="4">The sequence shown here is derived from an EMBL/GenBank/DDBJ whole genome shotgun (WGS) entry which is preliminary data.</text>
</comment>
<dbReference type="SMART" id="SM00343">
    <property type="entry name" value="ZnF_C2HC"/>
    <property type="match status" value="1"/>
</dbReference>
<dbReference type="PROSITE" id="PS50158">
    <property type="entry name" value="ZF_CCHC"/>
    <property type="match status" value="1"/>
</dbReference>
<dbReference type="Pfam" id="PF00098">
    <property type="entry name" value="zf-CCHC"/>
    <property type="match status" value="1"/>
</dbReference>
<dbReference type="EMBL" id="BFEA01000485">
    <property type="protein sequence ID" value="GBG84658.1"/>
    <property type="molecule type" value="Genomic_DNA"/>
</dbReference>
<evidence type="ECO:0000256" key="2">
    <source>
        <dbReference type="SAM" id="MobiDB-lite"/>
    </source>
</evidence>
<dbReference type="GO" id="GO:0003676">
    <property type="term" value="F:nucleic acid binding"/>
    <property type="evidence" value="ECO:0007669"/>
    <property type="project" value="InterPro"/>
</dbReference>
<dbReference type="GO" id="GO:0008270">
    <property type="term" value="F:zinc ion binding"/>
    <property type="evidence" value="ECO:0007669"/>
    <property type="project" value="UniProtKB-KW"/>
</dbReference>
<protein>
    <recommendedName>
        <fullName evidence="3">CCHC-type domain-containing protein</fullName>
    </recommendedName>
</protein>
<feature type="compositionally biased region" description="Basic and acidic residues" evidence="2">
    <location>
        <begin position="46"/>
        <end position="93"/>
    </location>
</feature>
<name>A0A388LQP3_CHABU</name>
<dbReference type="PANTHER" id="PTHR21301">
    <property type="entry name" value="REVERSE TRANSCRIPTASE"/>
    <property type="match status" value="1"/>
</dbReference>
<feature type="region of interest" description="Disordered" evidence="2">
    <location>
        <begin position="160"/>
        <end position="214"/>
    </location>
</feature>
<keyword evidence="1" id="KW-0863">Zinc-finger</keyword>
<sequence length="691" mass="78544">MASQGTKCFNCGGEGHVARECPSQRQQQGGGSNSTPSTTRFWTPKRPQEESEEKEFRRQLIQEKREEQTRRRELEERRKMDELTRQEIERNSEAMEARLMSKIDRQYLATREEVRRESVRAPLPRTPLGTPRERAVCDYEDKGIEDIEDEIAKLYELREKKRKDRGKEPAPAPRRSFRQPVFHHNDGSVQDSPPESSKMGEERQRTKIPSGSGPEGVLAYVLQQRRLLTGKNKEQLKAICRTEEVEYTTKAPTIEKIIEARVKMAYEGFIFPPAPANVSPEEGERTPRLQRLGKWDVGGSFGQAYALPKHKDLFRWRPISPTFAEPSRLASSRVARALNTLLFALPKHSGFNLKAVMDFVPGLLETEGNFRNLPGYVDLVSASFDIKDMFVSLPHDDVLNAVDWLIQVYLSKGYKGVRVAKRGKKAWLSVGGSRDDCISIPLEMILDMVRFDLCFTFIWSAGQLLKQVVGVPMGKSTSCPIACILCTFAEVTFLKGLGRDRRLVRGFRVVDDVTVFVAVVGRYGLHRDHSIMELFNHCYGQVLRLFRTDEDDGCWNFAGVTIFRHGTALRTVSIVKNASSLWDSGDLVFGGFQDYESYSSKRAKIGAILSTLHRLYRLTTDEWGLQEALLAVKRELLTRDYPRRMVEDAVVSFASKAGGIMPEVAARVCDRGLGLLPSRTCVHRYTCFWEK</sequence>
<dbReference type="AlphaFoldDB" id="A0A388LQP3"/>
<evidence type="ECO:0000313" key="4">
    <source>
        <dbReference type="EMBL" id="GBG84658.1"/>
    </source>
</evidence>
<keyword evidence="1" id="KW-0862">Zinc</keyword>
<evidence type="ECO:0000256" key="1">
    <source>
        <dbReference type="PROSITE-ProRule" id="PRU00047"/>
    </source>
</evidence>
<dbReference type="Gene3D" id="4.10.60.10">
    <property type="entry name" value="Zinc finger, CCHC-type"/>
    <property type="match status" value="1"/>
</dbReference>
<accession>A0A388LQP3</accession>
<dbReference type="Proteomes" id="UP000265515">
    <property type="component" value="Unassembled WGS sequence"/>
</dbReference>
<dbReference type="Gramene" id="GBG84658">
    <property type="protein sequence ID" value="GBG84658"/>
    <property type="gene ID" value="CBR_g39034"/>
</dbReference>
<proteinExistence type="predicted"/>
<organism evidence="4 5">
    <name type="scientific">Chara braunii</name>
    <name type="common">Braun's stonewort</name>
    <dbReference type="NCBI Taxonomy" id="69332"/>
    <lineage>
        <taxon>Eukaryota</taxon>
        <taxon>Viridiplantae</taxon>
        <taxon>Streptophyta</taxon>
        <taxon>Charophyceae</taxon>
        <taxon>Charales</taxon>
        <taxon>Characeae</taxon>
        <taxon>Chara</taxon>
    </lineage>
</organism>
<gene>
    <name evidence="4" type="ORF">CBR_g39034</name>
</gene>